<feature type="region of interest" description="Disordered" evidence="1">
    <location>
        <begin position="72"/>
        <end position="153"/>
    </location>
</feature>
<evidence type="ECO:0000313" key="2">
    <source>
        <dbReference type="EMBL" id="CAF3382266.1"/>
    </source>
</evidence>
<sequence length="194" mass="21965">MSFKHQRRTNSTTSSNTTPSLPPNDETMDPSNLLYNDRQNYQIIFSNDSRFFDTSLHLFKSYCDLGYIKVDKKKSKKNPPSSSSSNTLRPPSSGLSRWRPKTTGFSSDFDAQRNSNGLSNKISFLRNGDHLSSQRSDPGPSKLKPTRMKRENSPVAVAYQDETMVSEHPITDSDSSDEPDYILIPITLYPSVFR</sequence>
<protein>
    <submittedName>
        <fullName evidence="2">Uncharacterized protein</fullName>
    </submittedName>
</protein>
<evidence type="ECO:0000313" key="3">
    <source>
        <dbReference type="Proteomes" id="UP000663872"/>
    </source>
</evidence>
<reference evidence="2" key="1">
    <citation type="submission" date="2021-02" db="EMBL/GenBank/DDBJ databases">
        <authorList>
            <person name="Nowell W R."/>
        </authorList>
    </citation>
    <scope>NUCLEOTIDE SEQUENCE</scope>
</reference>
<dbReference type="EMBL" id="CAJNYT010000898">
    <property type="protein sequence ID" value="CAF3382266.1"/>
    <property type="molecule type" value="Genomic_DNA"/>
</dbReference>
<feature type="compositionally biased region" description="Low complexity" evidence="1">
    <location>
        <begin position="9"/>
        <end position="19"/>
    </location>
</feature>
<organism evidence="2 3">
    <name type="scientific">Rotaria socialis</name>
    <dbReference type="NCBI Taxonomy" id="392032"/>
    <lineage>
        <taxon>Eukaryota</taxon>
        <taxon>Metazoa</taxon>
        <taxon>Spiralia</taxon>
        <taxon>Gnathifera</taxon>
        <taxon>Rotifera</taxon>
        <taxon>Eurotatoria</taxon>
        <taxon>Bdelloidea</taxon>
        <taxon>Philodinida</taxon>
        <taxon>Philodinidae</taxon>
        <taxon>Rotaria</taxon>
    </lineage>
</organism>
<gene>
    <name evidence="2" type="ORF">GRG538_LOCUS8310</name>
</gene>
<feature type="region of interest" description="Disordered" evidence="1">
    <location>
        <begin position="1"/>
        <end position="33"/>
    </location>
</feature>
<evidence type="ECO:0000256" key="1">
    <source>
        <dbReference type="SAM" id="MobiDB-lite"/>
    </source>
</evidence>
<dbReference type="Proteomes" id="UP000663872">
    <property type="component" value="Unassembled WGS sequence"/>
</dbReference>
<feature type="compositionally biased region" description="Polar residues" evidence="1">
    <location>
        <begin position="112"/>
        <end position="122"/>
    </location>
</feature>
<proteinExistence type="predicted"/>
<comment type="caution">
    <text evidence="2">The sequence shown here is derived from an EMBL/GenBank/DDBJ whole genome shotgun (WGS) entry which is preliminary data.</text>
</comment>
<dbReference type="AlphaFoldDB" id="A0A817YT11"/>
<name>A0A817YT11_9BILA</name>
<accession>A0A817YT11</accession>